<sequence length="103" mass="11091">MSSWQQQHQQAGGGPRHSDIIQTLPPGDMEVTQQPDLSQVHDFRSRAFIMRSSSTDSCGSSLDEDGTSVRLKRAHGAPFPAAPLRAHRCSPGAAQVQIQLGSV</sequence>
<name>A0A9N7TVE7_PLEPL</name>
<dbReference type="Proteomes" id="UP001153269">
    <property type="component" value="Unassembled WGS sequence"/>
</dbReference>
<keyword evidence="3" id="KW-1185">Reference proteome</keyword>
<reference evidence="2" key="1">
    <citation type="submission" date="2020-03" db="EMBL/GenBank/DDBJ databases">
        <authorList>
            <person name="Weist P."/>
        </authorList>
    </citation>
    <scope>NUCLEOTIDE SEQUENCE</scope>
</reference>
<dbReference type="AlphaFoldDB" id="A0A9N7TVE7"/>
<evidence type="ECO:0000256" key="1">
    <source>
        <dbReference type="SAM" id="MobiDB-lite"/>
    </source>
</evidence>
<gene>
    <name evidence="2" type="ORF">PLEPLA_LOCUS7706</name>
</gene>
<accession>A0A9N7TVE7</accession>
<proteinExistence type="predicted"/>
<organism evidence="2 3">
    <name type="scientific">Pleuronectes platessa</name>
    <name type="common">European plaice</name>
    <dbReference type="NCBI Taxonomy" id="8262"/>
    <lineage>
        <taxon>Eukaryota</taxon>
        <taxon>Metazoa</taxon>
        <taxon>Chordata</taxon>
        <taxon>Craniata</taxon>
        <taxon>Vertebrata</taxon>
        <taxon>Euteleostomi</taxon>
        <taxon>Actinopterygii</taxon>
        <taxon>Neopterygii</taxon>
        <taxon>Teleostei</taxon>
        <taxon>Neoteleostei</taxon>
        <taxon>Acanthomorphata</taxon>
        <taxon>Carangaria</taxon>
        <taxon>Pleuronectiformes</taxon>
        <taxon>Pleuronectoidei</taxon>
        <taxon>Pleuronectidae</taxon>
        <taxon>Pleuronectes</taxon>
    </lineage>
</organism>
<feature type="region of interest" description="Disordered" evidence="1">
    <location>
        <begin position="1"/>
        <end position="29"/>
    </location>
</feature>
<evidence type="ECO:0000313" key="2">
    <source>
        <dbReference type="EMBL" id="CAB1419855.1"/>
    </source>
</evidence>
<feature type="compositionally biased region" description="Polar residues" evidence="1">
    <location>
        <begin position="1"/>
        <end position="10"/>
    </location>
</feature>
<dbReference type="EMBL" id="CADEAL010000414">
    <property type="protein sequence ID" value="CAB1419855.1"/>
    <property type="molecule type" value="Genomic_DNA"/>
</dbReference>
<evidence type="ECO:0000313" key="3">
    <source>
        <dbReference type="Proteomes" id="UP001153269"/>
    </source>
</evidence>
<comment type="caution">
    <text evidence="2">The sequence shown here is derived from an EMBL/GenBank/DDBJ whole genome shotgun (WGS) entry which is preliminary data.</text>
</comment>
<protein>
    <submittedName>
        <fullName evidence="2">Uncharacterized protein</fullName>
    </submittedName>
</protein>